<protein>
    <recommendedName>
        <fullName evidence="5">PUM-HD domain-containing protein</fullName>
    </recommendedName>
</protein>
<name>A0AA87ZSS5_FICCA</name>
<dbReference type="PROSITE" id="PS50303">
    <property type="entry name" value="PUM_HD"/>
    <property type="match status" value="1"/>
</dbReference>
<keyword evidence="1" id="KW-0677">Repeat</keyword>
<sequence length="473" mass="53410">MPQQQTNNNLGFSQPNNMLQYQPLQNLNNQGHNLESFLSPSPWRMPMGQPQGQQFLDTELWWMPRIPGAAMPYPMPPHPQYPTETNNGIHIPDSASQNYLRYYNHHYWNGSSSLQYGEIPSPELPYDGQNQDHGHDQNQGGHLYPMNTVRGNVIMVAKENGGSAFLLDTLMHGSPEDINDIFLEMITDLCSLMMARFGNLVVQKLIDVVDHNKLDEILDLLTTDDRLFGQVVKKLVERLKLMPGKQSSLALALSNSALSLTRNPYSGKVIYQCLKSFSPQFKQLLLTAIADYCLDIGQDKFGSIILTKCLDEAEDEIFNSLAPAIVQHADTLSDALYGNSVVQHLIQKKKLEVNRNIVANLRGKFVRLSMSKEGSYVVEKLMKDSGLEEVADTVIAEILDSTSPLQVIRDRHGNFVVRGAIRVIKEGPLFDRLRGYIKGNKRRLWNGRHGKKVSQAMKERVKAMNERINQLGQ</sequence>
<dbReference type="InterPro" id="IPR033133">
    <property type="entry name" value="PUM-HD"/>
</dbReference>
<dbReference type="GO" id="GO:0003729">
    <property type="term" value="F:mRNA binding"/>
    <property type="evidence" value="ECO:0007669"/>
    <property type="project" value="TreeGrafter"/>
</dbReference>
<dbReference type="SUPFAM" id="SSF48371">
    <property type="entry name" value="ARM repeat"/>
    <property type="match status" value="1"/>
</dbReference>
<dbReference type="PANTHER" id="PTHR12537">
    <property type="entry name" value="RNA BINDING PROTEIN PUMILIO-RELATED"/>
    <property type="match status" value="1"/>
</dbReference>
<keyword evidence="7" id="KW-1185">Reference proteome</keyword>
<dbReference type="GO" id="GO:0005737">
    <property type="term" value="C:cytoplasm"/>
    <property type="evidence" value="ECO:0007669"/>
    <property type="project" value="TreeGrafter"/>
</dbReference>
<dbReference type="GO" id="GO:0006417">
    <property type="term" value="P:regulation of translation"/>
    <property type="evidence" value="ECO:0007669"/>
    <property type="project" value="UniProtKB-KW"/>
</dbReference>
<dbReference type="Gene3D" id="1.25.10.10">
    <property type="entry name" value="Leucine-rich Repeat Variant"/>
    <property type="match status" value="1"/>
</dbReference>
<dbReference type="SMART" id="SM00025">
    <property type="entry name" value="Pumilio"/>
    <property type="match status" value="6"/>
</dbReference>
<dbReference type="EMBL" id="BTGU01000007">
    <property type="protein sequence ID" value="GMN37815.1"/>
    <property type="molecule type" value="Genomic_DNA"/>
</dbReference>
<evidence type="ECO:0000313" key="6">
    <source>
        <dbReference type="EMBL" id="GMN37815.1"/>
    </source>
</evidence>
<gene>
    <name evidence="6" type="ORF">TIFTF001_007122</name>
</gene>
<dbReference type="InterPro" id="IPR001313">
    <property type="entry name" value="Pumilio_RNA-bd_rpt"/>
</dbReference>
<evidence type="ECO:0000256" key="3">
    <source>
        <dbReference type="ARBA" id="ARBA00022884"/>
    </source>
</evidence>
<dbReference type="PROSITE" id="PS50302">
    <property type="entry name" value="PUM"/>
    <property type="match status" value="2"/>
</dbReference>
<feature type="repeat" description="Pumilio" evidence="4">
    <location>
        <begin position="360"/>
        <end position="396"/>
    </location>
</feature>
<dbReference type="Pfam" id="PF00806">
    <property type="entry name" value="PUF"/>
    <property type="match status" value="3"/>
</dbReference>
<feature type="repeat" description="Pumilio" evidence="4">
    <location>
        <begin position="184"/>
        <end position="219"/>
    </location>
</feature>
<evidence type="ECO:0000313" key="7">
    <source>
        <dbReference type="Proteomes" id="UP001187192"/>
    </source>
</evidence>
<organism evidence="6 7">
    <name type="scientific">Ficus carica</name>
    <name type="common">Common fig</name>
    <dbReference type="NCBI Taxonomy" id="3494"/>
    <lineage>
        <taxon>Eukaryota</taxon>
        <taxon>Viridiplantae</taxon>
        <taxon>Streptophyta</taxon>
        <taxon>Embryophyta</taxon>
        <taxon>Tracheophyta</taxon>
        <taxon>Spermatophyta</taxon>
        <taxon>Magnoliopsida</taxon>
        <taxon>eudicotyledons</taxon>
        <taxon>Gunneridae</taxon>
        <taxon>Pentapetalae</taxon>
        <taxon>rosids</taxon>
        <taxon>fabids</taxon>
        <taxon>Rosales</taxon>
        <taxon>Moraceae</taxon>
        <taxon>Ficeae</taxon>
        <taxon>Ficus</taxon>
    </lineage>
</organism>
<keyword evidence="3" id="KW-0694">RNA-binding</keyword>
<keyword evidence="2" id="KW-0810">Translation regulation</keyword>
<evidence type="ECO:0000259" key="5">
    <source>
        <dbReference type="PROSITE" id="PS50303"/>
    </source>
</evidence>
<evidence type="ECO:0000256" key="4">
    <source>
        <dbReference type="PROSITE-ProRule" id="PRU00317"/>
    </source>
</evidence>
<evidence type="ECO:0000256" key="2">
    <source>
        <dbReference type="ARBA" id="ARBA00022845"/>
    </source>
</evidence>
<dbReference type="AlphaFoldDB" id="A0AA87ZSS5"/>
<dbReference type="InterPro" id="IPR011989">
    <property type="entry name" value="ARM-like"/>
</dbReference>
<dbReference type="Gramene" id="FCD_00009535-RA">
    <property type="protein sequence ID" value="FCD_00009535-RA:cds"/>
    <property type="gene ID" value="FCD_00009535"/>
</dbReference>
<feature type="domain" description="PUM-HD" evidence="5">
    <location>
        <begin position="126"/>
        <end position="461"/>
    </location>
</feature>
<comment type="caution">
    <text evidence="6">The sequence shown here is derived from an EMBL/GenBank/DDBJ whole genome shotgun (WGS) entry which is preliminary data.</text>
</comment>
<proteinExistence type="predicted"/>
<dbReference type="InterPro" id="IPR016024">
    <property type="entry name" value="ARM-type_fold"/>
</dbReference>
<dbReference type="PANTHER" id="PTHR12537:SF129">
    <property type="entry name" value="PUMILIO HOMOLOG 15-LIKE"/>
    <property type="match status" value="1"/>
</dbReference>
<accession>A0AA87ZSS5</accession>
<evidence type="ECO:0000256" key="1">
    <source>
        <dbReference type="ARBA" id="ARBA00022737"/>
    </source>
</evidence>
<dbReference type="Proteomes" id="UP001187192">
    <property type="component" value="Unassembled WGS sequence"/>
</dbReference>
<reference evidence="6" key="1">
    <citation type="submission" date="2023-07" db="EMBL/GenBank/DDBJ databases">
        <title>draft genome sequence of fig (Ficus carica).</title>
        <authorList>
            <person name="Takahashi T."/>
            <person name="Nishimura K."/>
        </authorList>
    </citation>
    <scope>NUCLEOTIDE SEQUENCE</scope>
</reference>